<dbReference type="EMBL" id="JACHMF010000001">
    <property type="protein sequence ID" value="MBB4690498.1"/>
    <property type="molecule type" value="Genomic_DNA"/>
</dbReference>
<proteinExistence type="predicted"/>
<dbReference type="Proteomes" id="UP000542742">
    <property type="component" value="Unassembled WGS sequence"/>
</dbReference>
<evidence type="ECO:0008006" key="3">
    <source>
        <dbReference type="Google" id="ProtNLM"/>
    </source>
</evidence>
<sequence length="110" mass="12486">MGDLRWQELQRVQDRRLARHAGLIPVRAGGERCLVKRYDRPVNEASLRAMVSWRDKLPERDRQHLDDISAWPRHLVLDGDTMVGPLIPLAGDEFFDGGAAANAVRHEHGT</sequence>
<accession>A0A7W7CNW1</accession>
<protein>
    <recommendedName>
        <fullName evidence="3">Aminoglycoside phosphotransferase</fullName>
    </recommendedName>
</protein>
<keyword evidence="2" id="KW-1185">Reference proteome</keyword>
<name>A0A7W7CNW1_9ACTN</name>
<comment type="caution">
    <text evidence="1">The sequence shown here is derived from an EMBL/GenBank/DDBJ whole genome shotgun (WGS) entry which is preliminary data.</text>
</comment>
<evidence type="ECO:0000313" key="1">
    <source>
        <dbReference type="EMBL" id="MBB4690498.1"/>
    </source>
</evidence>
<dbReference type="AlphaFoldDB" id="A0A7W7CNW1"/>
<dbReference type="RefSeq" id="WP_184949453.1">
    <property type="nucleotide sequence ID" value="NZ_BOMC01000050.1"/>
</dbReference>
<reference evidence="1 2" key="1">
    <citation type="submission" date="2020-08" db="EMBL/GenBank/DDBJ databases">
        <title>Sequencing the genomes of 1000 actinobacteria strains.</title>
        <authorList>
            <person name="Klenk H.-P."/>
        </authorList>
    </citation>
    <scope>NUCLEOTIDE SEQUENCE [LARGE SCALE GENOMIC DNA]</scope>
    <source>
        <strain evidence="1 2">DSM 45518</strain>
    </source>
</reference>
<organism evidence="1 2">
    <name type="scientific">Paractinoplanes abujensis</name>
    <dbReference type="NCBI Taxonomy" id="882441"/>
    <lineage>
        <taxon>Bacteria</taxon>
        <taxon>Bacillati</taxon>
        <taxon>Actinomycetota</taxon>
        <taxon>Actinomycetes</taxon>
        <taxon>Micromonosporales</taxon>
        <taxon>Micromonosporaceae</taxon>
        <taxon>Paractinoplanes</taxon>
    </lineage>
</organism>
<evidence type="ECO:0000313" key="2">
    <source>
        <dbReference type="Proteomes" id="UP000542742"/>
    </source>
</evidence>
<gene>
    <name evidence="1" type="ORF">BKA14_000646</name>
</gene>